<keyword evidence="5 15" id="KW-0808">Transferase</keyword>
<accession>A0A5C6P2G0</accession>
<feature type="transmembrane region" description="Helical" evidence="13">
    <location>
        <begin position="1027"/>
        <end position="1050"/>
    </location>
</feature>
<dbReference type="FunFam" id="3.40.50.2000:FF:000066">
    <property type="entry name" value="UDP-glucuronosyltransferase 1-1"/>
    <property type="match status" value="2"/>
</dbReference>
<keyword evidence="8" id="KW-0256">Endoplasmic reticulum</keyword>
<evidence type="ECO:0000313" key="16">
    <source>
        <dbReference type="Proteomes" id="UP000324091"/>
    </source>
</evidence>
<protein>
    <recommendedName>
        <fullName evidence="3">glucuronosyltransferase</fullName>
        <ecNumber evidence="3">2.4.1.17</ecNumber>
    </recommendedName>
</protein>
<feature type="region of interest" description="Disordered" evidence="12">
    <location>
        <begin position="523"/>
        <end position="548"/>
    </location>
</feature>
<evidence type="ECO:0000256" key="8">
    <source>
        <dbReference type="ARBA" id="ARBA00022824"/>
    </source>
</evidence>
<evidence type="ECO:0000256" key="1">
    <source>
        <dbReference type="ARBA" id="ARBA00004389"/>
    </source>
</evidence>
<keyword evidence="6 13" id="KW-0812">Transmembrane</keyword>
<dbReference type="InterPro" id="IPR002213">
    <property type="entry name" value="UDP_glucos_trans"/>
</dbReference>
<name>A0A5C6P2G0_9TELE</name>
<keyword evidence="4" id="KW-0328">Glycosyltransferase</keyword>
<feature type="region of interest" description="Disordered" evidence="12">
    <location>
        <begin position="23"/>
        <end position="50"/>
    </location>
</feature>
<evidence type="ECO:0000256" key="4">
    <source>
        <dbReference type="ARBA" id="ARBA00022676"/>
    </source>
</evidence>
<keyword evidence="16" id="KW-1185">Reference proteome</keyword>
<sequence length="1060" mass="117812">MRSAALLVIMLLSMQVKGAVDKTMGPVGGGNQRPEETKGTTNTPANDSDPPFLGNLLVVPMDGSHWVDLKALAQEMGRRGHRVTVVIPEVSIRMGPGKYYDTVTFPVPYDKAVIDSIMVANKDVIKKSTVSFMEKIQKQFTQFQKIKGFLHSTAESLLFNASIISQLEQQNFDAVLTDPMVPTGALIARKLGLPIVNLLRGIPCLLDMKSAGCPSPPSYVPRFFTGYTDKMNFKERTINTMVALLEPLMCKLLFWQFDYISHQFLGEEVGIAEVLSESAVWLLRIDMTLELPRPLMPNTILVGGINCNVRDALPEDLLPWVSGEHGFIVFTLGTAVSEMPEETTTIFMEAFRQIPQKVIWRYTGQIDGNLPDNVKIMKWVPQNDLLAHPGARAFITHAGSHGLYEGLCHAVPMVMVPLLAEQPDNAEKMASRGAGILLNIFSVTTEDIVQALNNVINDTRGLFNLPGWAGKGEKEWFTDTFHHFVRAFLLESFSSRGEGTMRSAALLVIMLLSMQVKGAVDKTAGPVGGGNQRPEETKGTTNTPANDSDPPFLGNLLVIPMDGSHWVDLKALAQEMGRRGHRVTVVIPEVSIRMGPGKYYDIVTFPVPYDKAVIDSIMVANKDVMEKSTVSFMEKIQKRFTQFQKIKSFLHSTAESLLFNARASSHSWSSSDVCCHLITPQNFDAVLTDPMVPTGALIARKLGLPTVNLLRGIPCLMDMKSAGCPSPPSYVPRFLTGYTDKMNFKERTINTMVALLEPLMCKLLFWQFDYISQQFLGEEVGIAEVLSESAVWLLRIDMTLELPRPLMPNTILVGGINCNVRDALPEDLLPWVSGEHGFIVFTLGTVVSEMPEETTTIFLEAFRQIPQKVIWRYTGQIDGNLPDNVKIMKWVPQNDLLAHPGARAFITHAGSHGLYEGLCHAVPMVMVPLSAEQPDNAEKMASRGAGIVLNILSVTTEDIVQALNNVINDTRYKDNIKTLSELHKDQPINPLELSVYWTEFVMRHKGAKHLRPAVHDLNWIQYYCLDIVAFLFTILLLVVVLTVKCLKVCLRKLGGKRKRD</sequence>
<dbReference type="PANTHER" id="PTHR48043">
    <property type="entry name" value="EG:EG0003.4 PROTEIN-RELATED"/>
    <property type="match status" value="1"/>
</dbReference>
<keyword evidence="11" id="KW-0325">Glycoprotein</keyword>
<dbReference type="InterPro" id="IPR035595">
    <property type="entry name" value="UDP_glycos_trans_CS"/>
</dbReference>
<dbReference type="GO" id="GO:0015020">
    <property type="term" value="F:glucuronosyltransferase activity"/>
    <property type="evidence" value="ECO:0007669"/>
    <property type="project" value="UniProtKB-EC"/>
</dbReference>
<comment type="similarity">
    <text evidence="2">Belongs to the UDP-glycosyltransferase family.</text>
</comment>
<evidence type="ECO:0000256" key="5">
    <source>
        <dbReference type="ARBA" id="ARBA00022679"/>
    </source>
</evidence>
<keyword evidence="9 13" id="KW-1133">Transmembrane helix</keyword>
<evidence type="ECO:0000256" key="12">
    <source>
        <dbReference type="SAM" id="MobiDB-lite"/>
    </source>
</evidence>
<evidence type="ECO:0000313" key="15">
    <source>
        <dbReference type="EMBL" id="TWW72931.1"/>
    </source>
</evidence>
<evidence type="ECO:0000256" key="6">
    <source>
        <dbReference type="ARBA" id="ARBA00022692"/>
    </source>
</evidence>
<dbReference type="Pfam" id="PF00201">
    <property type="entry name" value="UDPGT"/>
    <property type="match status" value="2"/>
</dbReference>
<dbReference type="PROSITE" id="PS00375">
    <property type="entry name" value="UDPGT"/>
    <property type="match status" value="2"/>
</dbReference>
<dbReference type="FunFam" id="3.40.50.2000:FF:000021">
    <property type="entry name" value="UDP-glucuronosyltransferase"/>
    <property type="match status" value="1"/>
</dbReference>
<feature type="signal peptide" evidence="14">
    <location>
        <begin position="1"/>
        <end position="18"/>
    </location>
</feature>
<keyword evidence="10 13" id="KW-0472">Membrane</keyword>
<dbReference type="Gene3D" id="3.40.50.2000">
    <property type="entry name" value="Glycogen Phosphorylase B"/>
    <property type="match status" value="4"/>
</dbReference>
<keyword evidence="7 14" id="KW-0732">Signal</keyword>
<dbReference type="AlphaFoldDB" id="A0A5C6P2G0"/>
<dbReference type="GO" id="GO:0005789">
    <property type="term" value="C:endoplasmic reticulum membrane"/>
    <property type="evidence" value="ECO:0007669"/>
    <property type="project" value="UniProtKB-SubCell"/>
</dbReference>
<dbReference type="InterPro" id="IPR050271">
    <property type="entry name" value="UDP-glycosyltransferase"/>
</dbReference>
<dbReference type="SUPFAM" id="SSF53756">
    <property type="entry name" value="UDP-Glycosyltransferase/glycogen phosphorylase"/>
    <property type="match status" value="2"/>
</dbReference>
<evidence type="ECO:0000256" key="11">
    <source>
        <dbReference type="ARBA" id="ARBA00023180"/>
    </source>
</evidence>
<dbReference type="EMBL" id="RHFK02000007">
    <property type="protein sequence ID" value="TWW72931.1"/>
    <property type="molecule type" value="Genomic_DNA"/>
</dbReference>
<dbReference type="Proteomes" id="UP000324091">
    <property type="component" value="Chromosome 15"/>
</dbReference>
<proteinExistence type="inferred from homology"/>
<evidence type="ECO:0000256" key="7">
    <source>
        <dbReference type="ARBA" id="ARBA00022729"/>
    </source>
</evidence>
<reference evidence="15 16" key="1">
    <citation type="submission" date="2019-04" db="EMBL/GenBank/DDBJ databases">
        <title>Chromosome genome assembly for Takifugu flavidus.</title>
        <authorList>
            <person name="Xiao S."/>
        </authorList>
    </citation>
    <scope>NUCLEOTIDE SEQUENCE [LARGE SCALE GENOMIC DNA]</scope>
    <source>
        <strain evidence="15">HTHZ2018</strain>
        <tissue evidence="15">Muscle</tissue>
    </source>
</reference>
<evidence type="ECO:0000256" key="14">
    <source>
        <dbReference type="SAM" id="SignalP"/>
    </source>
</evidence>
<organism evidence="15 16">
    <name type="scientific">Takifugu flavidus</name>
    <name type="common">sansaifugu</name>
    <dbReference type="NCBI Taxonomy" id="433684"/>
    <lineage>
        <taxon>Eukaryota</taxon>
        <taxon>Metazoa</taxon>
        <taxon>Chordata</taxon>
        <taxon>Craniata</taxon>
        <taxon>Vertebrata</taxon>
        <taxon>Euteleostomi</taxon>
        <taxon>Actinopterygii</taxon>
        <taxon>Neopterygii</taxon>
        <taxon>Teleostei</taxon>
        <taxon>Neoteleostei</taxon>
        <taxon>Acanthomorphata</taxon>
        <taxon>Eupercaria</taxon>
        <taxon>Tetraodontiformes</taxon>
        <taxon>Tetradontoidea</taxon>
        <taxon>Tetraodontidae</taxon>
        <taxon>Takifugu</taxon>
    </lineage>
</organism>
<dbReference type="CDD" id="cd03784">
    <property type="entry name" value="GT1_Gtf-like"/>
    <property type="match status" value="2"/>
</dbReference>
<evidence type="ECO:0000256" key="13">
    <source>
        <dbReference type="SAM" id="Phobius"/>
    </source>
</evidence>
<dbReference type="FunFam" id="3.40.50.2000:FF:000001">
    <property type="entry name" value="UDP-glucuronosyltransferase"/>
    <property type="match status" value="1"/>
</dbReference>
<comment type="subcellular location">
    <subcellularLocation>
        <location evidence="1">Endoplasmic reticulum membrane</location>
        <topology evidence="1">Single-pass membrane protein</topology>
    </subcellularLocation>
</comment>
<comment type="caution">
    <text evidence="15">The sequence shown here is derived from an EMBL/GenBank/DDBJ whole genome shotgun (WGS) entry which is preliminary data.</text>
</comment>
<evidence type="ECO:0000256" key="10">
    <source>
        <dbReference type="ARBA" id="ARBA00023136"/>
    </source>
</evidence>
<dbReference type="PANTHER" id="PTHR48043:SF161">
    <property type="entry name" value="UDP GLUCURONOSYLTRANSFERASE FAMILY 1 MEMBER A1"/>
    <property type="match status" value="1"/>
</dbReference>
<evidence type="ECO:0000256" key="3">
    <source>
        <dbReference type="ARBA" id="ARBA00012544"/>
    </source>
</evidence>
<gene>
    <name evidence="15" type="ORF">D4764_15G0003250</name>
</gene>
<evidence type="ECO:0000256" key="9">
    <source>
        <dbReference type="ARBA" id="ARBA00022989"/>
    </source>
</evidence>
<evidence type="ECO:0000256" key="2">
    <source>
        <dbReference type="ARBA" id="ARBA00009995"/>
    </source>
</evidence>
<feature type="chain" id="PRO_5023018912" description="glucuronosyltransferase" evidence="14">
    <location>
        <begin position="19"/>
        <end position="1060"/>
    </location>
</feature>
<dbReference type="EC" id="2.4.1.17" evidence="3"/>